<proteinExistence type="predicted"/>
<dbReference type="InterPro" id="IPR001343">
    <property type="entry name" value="Hemolysn_Ca-bd"/>
</dbReference>
<keyword evidence="6" id="KW-1185">Reference proteome</keyword>
<evidence type="ECO:0000256" key="3">
    <source>
        <dbReference type="SAM" id="MobiDB-lite"/>
    </source>
</evidence>
<dbReference type="InterPro" id="IPR001919">
    <property type="entry name" value="CBD2"/>
</dbReference>
<dbReference type="InterPro" id="IPR018511">
    <property type="entry name" value="Hemolysin-typ_Ca-bd_CS"/>
</dbReference>
<protein>
    <recommendedName>
        <fullName evidence="4">CBM2 domain-containing protein</fullName>
    </recommendedName>
</protein>
<feature type="compositionally biased region" description="Pro residues" evidence="3">
    <location>
        <begin position="180"/>
        <end position="205"/>
    </location>
</feature>
<comment type="caution">
    <text evidence="5">The sequence shown here is derived from an EMBL/GenBank/DDBJ whole genome shotgun (WGS) entry which is preliminary data.</text>
</comment>
<sequence>MSSTSLRTIDFLIDGEPGALITVTETAAGELNLNVRVTDVISGPKDLPDIGDLRGLFFHVSDESLLKGLSISGSDVSAYKIGANAIMQVDGDVNMNGEVGKAVGPFDVGIAFGTPGIGKDDIRETAFTLSGSEPLNLDWVLQQHFGLRLTSVSDNGAGRNLSLKLAGQMTGTPKVLNPDPVDPGPTDPGPVDPHPTKPNPDPTNPPGSTDPTHPVSYDDLIEGGDGNDTIYGGLGNDEMQGEGGDDLIIGGKDDGRLDWTHGLSVAIGDNLYGNDGRDTYLYKKGDGVDLIWDFQPGQDVIRLTGYKLQDVAAITLVKEVANRIHTDSHDKIALILDKSGDAIIFNDFPNPSENDVAIVFADGRTLSSAQLLALAKANPIEGGSAFSSMTGANSNGSSSNGPGASPLDLYGNNDDDILIGGLGDDRLYGNEGVNGLNGRGGNDQLFGGNTRDTIIGGEGDDSAYGNGGDDIIIGNAGGDKLYGAGGDDLIFGDDAEGVDLPSLLTSYTPAAAGEEVGATIRIKRTWWGGFEGEIDITANESLGHWGIFLCSKFNLDNVWGARTVGETSWSKGVVYKLDNANWNGSLSVGQKTTIGFTAQTGVNGVVDIKTLLAGLSIVKDITTAEPTGQDVTMFLGNTLRGFGGADTLVGTADDDTFYIDDTRDKVSERASSSTHDKIVTSVSYALASNVEDMAATTGAGGISLSGNAIGNGIQGNDRANRINGGLGNDTLTGGAGKDTFVFDTKLGTYKTNKSVNLDKITDFSVKDDTIWLDNAIFKKLGKAGKLNKDFFVVGSKAQDGDDYLIYDKKTGKLFYDADGAGGGKATEFAQLSKNLKLTYADFLVI</sequence>
<dbReference type="PANTHER" id="PTHR38340:SF1">
    <property type="entry name" value="S-LAYER PROTEIN"/>
    <property type="match status" value="1"/>
</dbReference>
<reference evidence="5 6" key="1">
    <citation type="submission" date="2020-03" db="EMBL/GenBank/DDBJ databases">
        <title>The genome sequence of Microvirga sp. c23x22.</title>
        <authorList>
            <person name="Zhang X."/>
        </authorList>
    </citation>
    <scope>NUCLEOTIDE SEQUENCE [LARGE SCALE GENOMIC DNA]</scope>
    <source>
        <strain evidence="6">c23x22</strain>
    </source>
</reference>
<dbReference type="SMART" id="SM00637">
    <property type="entry name" value="CBD_II"/>
    <property type="match status" value="1"/>
</dbReference>
<gene>
    <name evidence="5" type="ORF">HB375_06940</name>
</gene>
<dbReference type="PANTHER" id="PTHR38340">
    <property type="entry name" value="S-LAYER PROTEIN"/>
    <property type="match status" value="1"/>
</dbReference>
<dbReference type="Proteomes" id="UP000707352">
    <property type="component" value="Unassembled WGS sequence"/>
</dbReference>
<dbReference type="InterPro" id="IPR011049">
    <property type="entry name" value="Serralysin-like_metalloprot_C"/>
</dbReference>
<dbReference type="SUPFAM" id="SSF51120">
    <property type="entry name" value="beta-Roll"/>
    <property type="match status" value="3"/>
</dbReference>
<dbReference type="InterPro" id="IPR012291">
    <property type="entry name" value="CBM2_carb-bd_dom_sf"/>
</dbReference>
<dbReference type="EMBL" id="JAATJS010000002">
    <property type="protein sequence ID" value="NIX76352.1"/>
    <property type="molecule type" value="Genomic_DNA"/>
</dbReference>
<organism evidence="5 6">
    <name type="scientific">Microvirga terricola</name>
    <dbReference type="NCBI Taxonomy" id="2719797"/>
    <lineage>
        <taxon>Bacteria</taxon>
        <taxon>Pseudomonadati</taxon>
        <taxon>Pseudomonadota</taxon>
        <taxon>Alphaproteobacteria</taxon>
        <taxon>Hyphomicrobiales</taxon>
        <taxon>Methylobacteriaceae</taxon>
        <taxon>Microvirga</taxon>
    </lineage>
</organism>
<feature type="region of interest" description="Disordered" evidence="3">
    <location>
        <begin position="168"/>
        <end position="243"/>
    </location>
</feature>
<feature type="domain" description="CBM2" evidence="4">
    <location>
        <begin position="516"/>
        <end position="607"/>
    </location>
</feature>
<name>A0ABX0V925_9HYPH</name>
<dbReference type="RefSeq" id="WP_167672238.1">
    <property type="nucleotide sequence ID" value="NZ_JAATJS010000002.1"/>
</dbReference>
<accession>A0ABX0V925</accession>
<dbReference type="Pfam" id="PF00353">
    <property type="entry name" value="HemolysinCabind"/>
    <property type="match status" value="5"/>
</dbReference>
<dbReference type="InterPro" id="IPR008965">
    <property type="entry name" value="CBM2/CBM3_carb-bd_dom_sf"/>
</dbReference>
<dbReference type="InterPro" id="IPR050557">
    <property type="entry name" value="RTX_toxin/Mannuronan_C5-epim"/>
</dbReference>
<dbReference type="SUPFAM" id="SSF49384">
    <property type="entry name" value="Carbohydrate-binding domain"/>
    <property type="match status" value="1"/>
</dbReference>
<evidence type="ECO:0000259" key="4">
    <source>
        <dbReference type="SMART" id="SM00637"/>
    </source>
</evidence>
<evidence type="ECO:0000313" key="6">
    <source>
        <dbReference type="Proteomes" id="UP000707352"/>
    </source>
</evidence>
<keyword evidence="2" id="KW-0964">Secreted</keyword>
<dbReference type="PRINTS" id="PR00313">
    <property type="entry name" value="CABNDNGRPT"/>
</dbReference>
<comment type="subcellular location">
    <subcellularLocation>
        <location evidence="1">Secreted</location>
    </subcellularLocation>
</comment>
<dbReference type="PROSITE" id="PS00330">
    <property type="entry name" value="HEMOLYSIN_CALCIUM"/>
    <property type="match status" value="1"/>
</dbReference>
<dbReference type="Gene3D" id="2.60.40.290">
    <property type="match status" value="1"/>
</dbReference>
<evidence type="ECO:0000256" key="2">
    <source>
        <dbReference type="ARBA" id="ARBA00022525"/>
    </source>
</evidence>
<dbReference type="Gene3D" id="2.150.10.10">
    <property type="entry name" value="Serralysin-like metalloprotease, C-terminal"/>
    <property type="match status" value="3"/>
</dbReference>
<evidence type="ECO:0000313" key="5">
    <source>
        <dbReference type="EMBL" id="NIX76352.1"/>
    </source>
</evidence>
<evidence type="ECO:0000256" key="1">
    <source>
        <dbReference type="ARBA" id="ARBA00004613"/>
    </source>
</evidence>